<feature type="domain" description="Lipid/polyisoprenoid-binding YceI-like" evidence="2">
    <location>
        <begin position="34"/>
        <end position="199"/>
    </location>
</feature>
<evidence type="ECO:0000256" key="1">
    <source>
        <dbReference type="SAM" id="SignalP"/>
    </source>
</evidence>
<dbReference type="InterPro" id="IPR007372">
    <property type="entry name" value="Lipid/polyisoprenoid-bd_YceI"/>
</dbReference>
<dbReference type="Pfam" id="PF04264">
    <property type="entry name" value="YceI"/>
    <property type="match status" value="1"/>
</dbReference>
<comment type="caution">
    <text evidence="3">The sequence shown here is derived from an EMBL/GenBank/DDBJ whole genome shotgun (WGS) entry which is preliminary data.</text>
</comment>
<feature type="signal peptide" evidence="1">
    <location>
        <begin position="1"/>
        <end position="19"/>
    </location>
</feature>
<keyword evidence="1" id="KW-0732">Signal</keyword>
<feature type="chain" id="PRO_5035299652" evidence="1">
    <location>
        <begin position="20"/>
        <end position="204"/>
    </location>
</feature>
<dbReference type="EMBL" id="JAGMWN010000013">
    <property type="protein sequence ID" value="MBP5858984.1"/>
    <property type="molecule type" value="Genomic_DNA"/>
</dbReference>
<dbReference type="Gene3D" id="2.40.128.110">
    <property type="entry name" value="Lipid/polyisoprenoid-binding, YceI-like"/>
    <property type="match status" value="1"/>
</dbReference>
<dbReference type="RefSeq" id="WP_210683570.1">
    <property type="nucleotide sequence ID" value="NZ_JAGMWN010000013.1"/>
</dbReference>
<organism evidence="3 4">
    <name type="scientific">Marivibrio halodurans</name>
    <dbReference type="NCBI Taxonomy" id="2039722"/>
    <lineage>
        <taxon>Bacteria</taxon>
        <taxon>Pseudomonadati</taxon>
        <taxon>Pseudomonadota</taxon>
        <taxon>Alphaproteobacteria</taxon>
        <taxon>Rhodospirillales</taxon>
        <taxon>Rhodospirillaceae</taxon>
        <taxon>Marivibrio</taxon>
    </lineage>
</organism>
<keyword evidence="4" id="KW-1185">Reference proteome</keyword>
<accession>A0A8J7S8U0</accession>
<proteinExistence type="predicted"/>
<dbReference type="Proteomes" id="UP000672602">
    <property type="component" value="Unassembled WGS sequence"/>
</dbReference>
<evidence type="ECO:0000259" key="2">
    <source>
        <dbReference type="SMART" id="SM00867"/>
    </source>
</evidence>
<dbReference type="InterPro" id="IPR036761">
    <property type="entry name" value="TTHA0802/YceI-like_sf"/>
</dbReference>
<sequence length="204" mass="21717">MPHMTKTLSGLAFAAGAFAAITLAPAPAAAEAEEYELDKTHADVVFWVSHLGYSNTWGRFNSMDGTLVLDQEAPENSSIAMVIDAASIDTNLGKRDEHLRSPDFLNAGEFPEITFSSTAIEKTGDKTATVTGDFTLAGVTKTISFDATVNKVAPSPMDKSKEIVGLSAETTIDRTEYGVDYGAGAIGNEVRIFMELEFIRAVGG</sequence>
<dbReference type="PANTHER" id="PTHR34406:SF1">
    <property type="entry name" value="PROTEIN YCEI"/>
    <property type="match status" value="1"/>
</dbReference>
<evidence type="ECO:0000313" key="3">
    <source>
        <dbReference type="EMBL" id="MBP5858984.1"/>
    </source>
</evidence>
<dbReference type="AlphaFoldDB" id="A0A8J7S8U0"/>
<dbReference type="PANTHER" id="PTHR34406">
    <property type="entry name" value="PROTEIN YCEI"/>
    <property type="match status" value="1"/>
</dbReference>
<protein>
    <submittedName>
        <fullName evidence="3">YceI family protein</fullName>
    </submittedName>
</protein>
<dbReference type="SUPFAM" id="SSF101874">
    <property type="entry name" value="YceI-like"/>
    <property type="match status" value="1"/>
</dbReference>
<reference evidence="3" key="1">
    <citation type="submission" date="2021-04" db="EMBL/GenBank/DDBJ databases">
        <authorList>
            <person name="Zhang D.-C."/>
        </authorList>
    </citation>
    <scope>NUCLEOTIDE SEQUENCE</scope>
    <source>
        <strain evidence="3">CGMCC 1.15697</strain>
    </source>
</reference>
<dbReference type="SMART" id="SM00867">
    <property type="entry name" value="YceI"/>
    <property type="match status" value="1"/>
</dbReference>
<name>A0A8J7S8U0_9PROT</name>
<evidence type="ECO:0000313" key="4">
    <source>
        <dbReference type="Proteomes" id="UP000672602"/>
    </source>
</evidence>
<gene>
    <name evidence="3" type="ORF">KAJ83_18335</name>
</gene>